<proteinExistence type="inferred from homology"/>
<sequence>MSNKKIIAVIGSTGSQGGSVVDIFLNDPVLNKEWAVHAITRDPSNEKAKKLVERGAKAVAGDLNNKLSLVKAFTGATAVFGVTNYWESMSTDTEIQQGKNIVDAAKEAGVSHFIFSSLLDVKKLTNGKLPHVYHFDGKARIEEYARESGVPSSFFLPGMYLQSLVDFFRQNEGAWVFAVPMPESAPIPIFDVRDTGIWVKAIVLKKDQLLGKRVLGSTRYTTPLEVVDAFKTAFPEAGEKAGFYSLPHDAFLQGVKESMGAPDWVAEEVLENMRLVAEGGYFAFEPLDDSHAALVGDKPTSLIDFLRGHKSFKDLK</sequence>
<dbReference type="Gene3D" id="3.40.50.720">
    <property type="entry name" value="NAD(P)-binding Rossmann-like Domain"/>
    <property type="match status" value="1"/>
</dbReference>
<gene>
    <name evidence="4" type="ORF">FOXG_16706</name>
</gene>
<dbReference type="InterPro" id="IPR036291">
    <property type="entry name" value="NAD(P)-bd_dom_sf"/>
</dbReference>
<dbReference type="KEGG" id="fox:FOXG_16706"/>
<evidence type="ECO:0000313" key="5">
    <source>
        <dbReference type="Proteomes" id="UP000009097"/>
    </source>
</evidence>
<dbReference type="PANTHER" id="PTHR42748">
    <property type="entry name" value="NITROGEN METABOLITE REPRESSION PROTEIN NMRA FAMILY MEMBER"/>
    <property type="match status" value="1"/>
</dbReference>
<dbReference type="PANTHER" id="PTHR42748:SF31">
    <property type="entry name" value="NMRA-LIKE DOMAIN-CONTAINING PROTEIN-RELATED"/>
    <property type="match status" value="1"/>
</dbReference>
<protein>
    <recommendedName>
        <fullName evidence="3">NmrA-like domain-containing protein</fullName>
    </recommendedName>
</protein>
<dbReference type="GO" id="GO:0005634">
    <property type="term" value="C:nucleus"/>
    <property type="evidence" value="ECO:0007669"/>
    <property type="project" value="TreeGrafter"/>
</dbReference>
<dbReference type="Gene3D" id="3.90.25.10">
    <property type="entry name" value="UDP-galactose 4-epimerase, domain 1"/>
    <property type="match status" value="1"/>
</dbReference>
<dbReference type="OrthoDB" id="300709at2759"/>
<dbReference type="Proteomes" id="UP000009097">
    <property type="component" value="Unassembled WGS sequence"/>
</dbReference>
<dbReference type="InterPro" id="IPR008030">
    <property type="entry name" value="NmrA-like"/>
</dbReference>
<dbReference type="SUPFAM" id="SSF51735">
    <property type="entry name" value="NAD(P)-binding Rossmann-fold domains"/>
    <property type="match status" value="1"/>
</dbReference>
<organism evidence="4 5">
    <name type="scientific">Fusarium oxysporum f. sp. lycopersici (strain 4287 / CBS 123668 / FGSC 9935 / NRRL 34936)</name>
    <name type="common">Fusarium vascular wilt of tomato</name>
    <dbReference type="NCBI Taxonomy" id="426428"/>
    <lineage>
        <taxon>Eukaryota</taxon>
        <taxon>Fungi</taxon>
        <taxon>Dikarya</taxon>
        <taxon>Ascomycota</taxon>
        <taxon>Pezizomycotina</taxon>
        <taxon>Sordariomycetes</taxon>
        <taxon>Hypocreomycetidae</taxon>
        <taxon>Hypocreales</taxon>
        <taxon>Nectriaceae</taxon>
        <taxon>Fusarium</taxon>
        <taxon>Fusarium oxysporum species complex</taxon>
    </lineage>
</organism>
<feature type="domain" description="NmrA-like" evidence="3">
    <location>
        <begin position="4"/>
        <end position="293"/>
    </location>
</feature>
<name>A0A0J9WA94_FUSO4</name>
<accession>A0A0J9WA94</accession>
<dbReference type="VEuPathDB" id="FungiDB:FOXG_16706"/>
<evidence type="ECO:0000313" key="4">
    <source>
        <dbReference type="EMBL" id="KNB19421.1"/>
    </source>
</evidence>
<evidence type="ECO:0000256" key="2">
    <source>
        <dbReference type="ARBA" id="ARBA00022857"/>
    </source>
</evidence>
<dbReference type="GeneID" id="28957540"/>
<reference evidence="4" key="1">
    <citation type="submission" date="2007-04" db="EMBL/GenBank/DDBJ databases">
        <authorList>
            <consortium name="The Broad Institute Genome Sequencing Platform"/>
            <person name="Birren B."/>
            <person name="Lander E."/>
            <person name="Galagan J."/>
            <person name="Nusbaum C."/>
            <person name="Devon K."/>
            <person name="Ma L.-J."/>
            <person name="Jaffe D."/>
            <person name="Butler J."/>
            <person name="Alvarez P."/>
            <person name="Gnerre S."/>
            <person name="Grabherr M."/>
            <person name="Kleber M."/>
            <person name="Mauceli E."/>
            <person name="Brockman W."/>
            <person name="MacCallum I.A."/>
            <person name="Young S."/>
            <person name="LaButti K."/>
            <person name="DeCaprio D."/>
            <person name="Crawford M."/>
            <person name="Koehrsen M."/>
            <person name="Engels R."/>
            <person name="Montgomery P."/>
            <person name="Pearson M."/>
            <person name="Howarth C."/>
            <person name="Larson L."/>
            <person name="White J."/>
            <person name="O'Leary S."/>
            <person name="Kodira C."/>
            <person name="Zeng Q."/>
            <person name="Yandava C."/>
            <person name="Alvarado L."/>
            <person name="Kistler C."/>
            <person name="Shim W.-B."/>
            <person name="Kang S."/>
            <person name="Woloshuk C."/>
        </authorList>
    </citation>
    <scope>NUCLEOTIDE SEQUENCE</scope>
    <source>
        <strain evidence="4">4287</strain>
    </source>
</reference>
<dbReference type="InterPro" id="IPR051164">
    <property type="entry name" value="NmrA-like_oxidored"/>
</dbReference>
<dbReference type="EMBL" id="DS231732">
    <property type="protein sequence ID" value="KNB19421.1"/>
    <property type="molecule type" value="Genomic_DNA"/>
</dbReference>
<comment type="similarity">
    <text evidence="1">Belongs to the NmrA-type oxidoreductase family.</text>
</comment>
<dbReference type="RefSeq" id="XP_018257466.1">
    <property type="nucleotide sequence ID" value="XM_018396724.1"/>
</dbReference>
<dbReference type="AlphaFoldDB" id="A0A0J9WA94"/>
<evidence type="ECO:0000259" key="3">
    <source>
        <dbReference type="Pfam" id="PF05368"/>
    </source>
</evidence>
<dbReference type="CDD" id="cd05251">
    <property type="entry name" value="NmrA_like_SDR_a"/>
    <property type="match status" value="1"/>
</dbReference>
<reference evidence="4" key="2">
    <citation type="journal article" date="2010" name="Nature">
        <title>Comparative genomics reveals mobile pathogenicity chromosomes in Fusarium.</title>
        <authorList>
            <person name="Ma L.J."/>
            <person name="van der Does H.C."/>
            <person name="Borkovich K.A."/>
            <person name="Coleman J.J."/>
            <person name="Daboussi M.J."/>
            <person name="Di Pietro A."/>
            <person name="Dufresne M."/>
            <person name="Freitag M."/>
            <person name="Grabherr M."/>
            <person name="Henrissat B."/>
            <person name="Houterman P.M."/>
            <person name="Kang S."/>
            <person name="Shim W.B."/>
            <person name="Woloshuk C."/>
            <person name="Xie X."/>
            <person name="Xu J.R."/>
            <person name="Antoniw J."/>
            <person name="Baker S.E."/>
            <person name="Bluhm B.H."/>
            <person name="Breakspear A."/>
            <person name="Brown D.W."/>
            <person name="Butchko R.A."/>
            <person name="Chapman S."/>
            <person name="Coulson R."/>
            <person name="Coutinho P.M."/>
            <person name="Danchin E.G."/>
            <person name="Diener A."/>
            <person name="Gale L.R."/>
            <person name="Gardiner D.M."/>
            <person name="Goff S."/>
            <person name="Hammond-Kosack K.E."/>
            <person name="Hilburn K."/>
            <person name="Hua-Van A."/>
            <person name="Jonkers W."/>
            <person name="Kazan K."/>
            <person name="Kodira C.D."/>
            <person name="Koehrsen M."/>
            <person name="Kumar L."/>
            <person name="Lee Y.H."/>
            <person name="Li L."/>
            <person name="Manners J.M."/>
            <person name="Miranda-Saavedra D."/>
            <person name="Mukherjee M."/>
            <person name="Park G."/>
            <person name="Park J."/>
            <person name="Park S.Y."/>
            <person name="Proctor R.H."/>
            <person name="Regev A."/>
            <person name="Ruiz-Roldan M.C."/>
            <person name="Sain D."/>
            <person name="Sakthikumar S."/>
            <person name="Sykes S."/>
            <person name="Schwartz D.C."/>
            <person name="Turgeon B.G."/>
            <person name="Wapinski I."/>
            <person name="Yoder O."/>
            <person name="Young S."/>
            <person name="Zeng Q."/>
            <person name="Zhou S."/>
            <person name="Galagan J."/>
            <person name="Cuomo C.A."/>
            <person name="Kistler H.C."/>
            <person name="Rep M."/>
        </authorList>
    </citation>
    <scope>NUCLEOTIDE SEQUENCE [LARGE SCALE GENOMIC DNA]</scope>
    <source>
        <strain evidence="4">4287</strain>
    </source>
</reference>
<keyword evidence="2" id="KW-0521">NADP</keyword>
<evidence type="ECO:0000256" key="1">
    <source>
        <dbReference type="ARBA" id="ARBA00006328"/>
    </source>
</evidence>
<dbReference type="Pfam" id="PF05368">
    <property type="entry name" value="NmrA"/>
    <property type="match status" value="1"/>
</dbReference>